<dbReference type="SUPFAM" id="SSF81383">
    <property type="entry name" value="F-box domain"/>
    <property type="match status" value="1"/>
</dbReference>
<dbReference type="AlphaFoldDB" id="A0AAD6Z6F9"/>
<dbReference type="Proteomes" id="UP001218218">
    <property type="component" value="Unassembled WGS sequence"/>
</dbReference>
<organism evidence="2 3">
    <name type="scientific">Mycena albidolilacea</name>
    <dbReference type="NCBI Taxonomy" id="1033008"/>
    <lineage>
        <taxon>Eukaryota</taxon>
        <taxon>Fungi</taxon>
        <taxon>Dikarya</taxon>
        <taxon>Basidiomycota</taxon>
        <taxon>Agaricomycotina</taxon>
        <taxon>Agaricomycetes</taxon>
        <taxon>Agaricomycetidae</taxon>
        <taxon>Agaricales</taxon>
        <taxon>Marasmiineae</taxon>
        <taxon>Mycenaceae</taxon>
        <taxon>Mycena</taxon>
    </lineage>
</organism>
<evidence type="ECO:0000313" key="2">
    <source>
        <dbReference type="EMBL" id="KAJ7309275.1"/>
    </source>
</evidence>
<dbReference type="EMBL" id="JARIHO010000082">
    <property type="protein sequence ID" value="KAJ7309275.1"/>
    <property type="molecule type" value="Genomic_DNA"/>
</dbReference>
<keyword evidence="3" id="KW-1185">Reference proteome</keyword>
<reference evidence="2" key="1">
    <citation type="submission" date="2023-03" db="EMBL/GenBank/DDBJ databases">
        <title>Massive genome expansion in bonnet fungi (Mycena s.s.) driven by repeated elements and novel gene families across ecological guilds.</title>
        <authorList>
            <consortium name="Lawrence Berkeley National Laboratory"/>
            <person name="Harder C.B."/>
            <person name="Miyauchi S."/>
            <person name="Viragh M."/>
            <person name="Kuo A."/>
            <person name="Thoen E."/>
            <person name="Andreopoulos B."/>
            <person name="Lu D."/>
            <person name="Skrede I."/>
            <person name="Drula E."/>
            <person name="Henrissat B."/>
            <person name="Morin E."/>
            <person name="Kohler A."/>
            <person name="Barry K."/>
            <person name="LaButti K."/>
            <person name="Morin E."/>
            <person name="Salamov A."/>
            <person name="Lipzen A."/>
            <person name="Mereny Z."/>
            <person name="Hegedus B."/>
            <person name="Baldrian P."/>
            <person name="Stursova M."/>
            <person name="Weitz H."/>
            <person name="Taylor A."/>
            <person name="Grigoriev I.V."/>
            <person name="Nagy L.G."/>
            <person name="Martin F."/>
            <person name="Kauserud H."/>
        </authorList>
    </citation>
    <scope>NUCLEOTIDE SEQUENCE</scope>
    <source>
        <strain evidence="2">CBHHK002</strain>
    </source>
</reference>
<evidence type="ECO:0000259" key="1">
    <source>
        <dbReference type="Pfam" id="PF00646"/>
    </source>
</evidence>
<evidence type="ECO:0000313" key="3">
    <source>
        <dbReference type="Proteomes" id="UP001218218"/>
    </source>
</evidence>
<dbReference type="InterPro" id="IPR001810">
    <property type="entry name" value="F-box_dom"/>
</dbReference>
<dbReference type="Pfam" id="PF00646">
    <property type="entry name" value="F-box"/>
    <property type="match status" value="1"/>
</dbReference>
<protein>
    <recommendedName>
        <fullName evidence="1">F-box domain-containing protein</fullName>
    </recommendedName>
</protein>
<proteinExistence type="predicted"/>
<name>A0AAD6Z6F9_9AGAR</name>
<feature type="domain" description="F-box" evidence="1">
    <location>
        <begin position="12"/>
        <end position="41"/>
    </location>
</feature>
<dbReference type="InterPro" id="IPR036047">
    <property type="entry name" value="F-box-like_dom_sf"/>
</dbReference>
<sequence length="241" mass="27604">MSSAQNAVLSAPELLELILSHLPMHDLLIIAPLVSKTWQSTTFTPCLQRALFFEPDPSSERIRNPILAQLFRPFFPRGWYCWYWPEAKDIRSMPWSKAPEAFKRPEASWRRMLVAQPPVQTMRITEQCHTQGGGYRSRHADLGDLSMRMGFLHDLTLPLIDRAASSFCVGWNDYDDDFEDDAVSVPESGDEYQLAEDESDLILTVQTTQSLLILISTQPLLDKELFSDARKDIPIEFGEWV</sequence>
<gene>
    <name evidence="2" type="ORF">DFH08DRAFT_899420</name>
</gene>
<comment type="caution">
    <text evidence="2">The sequence shown here is derived from an EMBL/GenBank/DDBJ whole genome shotgun (WGS) entry which is preliminary data.</text>
</comment>
<accession>A0AAD6Z6F9</accession>
<dbReference type="Gene3D" id="1.20.1280.50">
    <property type="match status" value="1"/>
</dbReference>